<organism evidence="1 2">
    <name type="scientific">Colletotrichum truncatum</name>
    <name type="common">Anthracnose fungus</name>
    <name type="synonym">Colletotrichum capsici</name>
    <dbReference type="NCBI Taxonomy" id="5467"/>
    <lineage>
        <taxon>Eukaryota</taxon>
        <taxon>Fungi</taxon>
        <taxon>Dikarya</taxon>
        <taxon>Ascomycota</taxon>
        <taxon>Pezizomycotina</taxon>
        <taxon>Sordariomycetes</taxon>
        <taxon>Hypocreomycetidae</taxon>
        <taxon>Glomerellales</taxon>
        <taxon>Glomerellaceae</taxon>
        <taxon>Colletotrichum</taxon>
        <taxon>Colletotrichum truncatum species complex</taxon>
    </lineage>
</organism>
<accession>A0ACC3YY33</accession>
<reference evidence="1 2" key="1">
    <citation type="journal article" date="2020" name="Phytopathology">
        <title>Genome Sequence Resources of Colletotrichum truncatum, C. plurivorum, C. musicola, and C. sojae: Four Species Pathogenic to Soybean (Glycine max).</title>
        <authorList>
            <person name="Rogerio F."/>
            <person name="Boufleur T.R."/>
            <person name="Ciampi-Guillardi M."/>
            <person name="Sukno S.A."/>
            <person name="Thon M.R."/>
            <person name="Massola Junior N.S."/>
            <person name="Baroncelli R."/>
        </authorList>
    </citation>
    <scope>NUCLEOTIDE SEQUENCE [LARGE SCALE GENOMIC DNA]</scope>
    <source>
        <strain evidence="1 2">CMES1059</strain>
    </source>
</reference>
<evidence type="ECO:0000313" key="1">
    <source>
        <dbReference type="EMBL" id="KAL0936819.1"/>
    </source>
</evidence>
<proteinExistence type="predicted"/>
<name>A0ACC3YY33_COLTU</name>
<evidence type="ECO:0000313" key="2">
    <source>
        <dbReference type="Proteomes" id="UP000805649"/>
    </source>
</evidence>
<dbReference type="EMBL" id="VUJX02000005">
    <property type="protein sequence ID" value="KAL0936819.1"/>
    <property type="molecule type" value="Genomic_DNA"/>
</dbReference>
<comment type="caution">
    <text evidence="1">The sequence shown here is derived from an EMBL/GenBank/DDBJ whole genome shotgun (WGS) entry which is preliminary data.</text>
</comment>
<keyword evidence="2" id="KW-1185">Reference proteome</keyword>
<dbReference type="Proteomes" id="UP000805649">
    <property type="component" value="Unassembled WGS sequence"/>
</dbReference>
<gene>
    <name evidence="1" type="ORF">CTRU02_209035</name>
</gene>
<protein>
    <submittedName>
        <fullName evidence="1">Para-nitrobenzyl esterase</fullName>
    </submittedName>
</protein>
<sequence>MAEPLQPPPVDRDVIVRLPTQTTPSYVQTVIGKKSYLSEDVDEFRGIPYGEVSQRWTHSRLRTHLPQDEYDAAKDGPVSPFAGRGNSTSYFQAYLPIPEFEKSEFDCLNLIIVRPSIAALSRIGIQGPAKLPVLVWIHGGGGSESGSHPLYDPVRLVSRSLEIGSPIIAVLPNFRHGVFGFLGSTDILTTQTDDENKGLNFGLYDQKVALAWVARNIAHFGGDPKQVTFGGSSSGSFAVHVHLLDSDSHATEPLFKRTILQSGAQFTLSPLPLEDMKAPWDELCQYWGIQTENSQQKVEFLRKVSTEAMIEFTTKSKKMKLGPIADDLTMTMQTATFPDVDQGQDVKSVGYDPVEVMLGASDVEEAGFVQNDVDLKRLQTIFAESYGTPARGDEILNAYGLVKGSEQSVLRANYERFLSDAKFDLPIYMLQTTLSKQRRADLGDATSIQPYSIQFGNPFPGPKKGAAHHCVELIYLFDPFHNALVDADNGIFMAYPESSDELSARQETDATDSTVDDQSERRTVSNLELVGRVQDHYIGFITGKSTQKAAEGEMLVWGRDRTLRVENLEEDPMWVKRIGRLKLLQEDIPAIRRVLNAL</sequence>